<evidence type="ECO:0000256" key="14">
    <source>
        <dbReference type="SAM" id="MobiDB-lite"/>
    </source>
</evidence>
<feature type="short sequence motif" description="TonB C-terminal box" evidence="12">
    <location>
        <begin position="771"/>
        <end position="788"/>
    </location>
</feature>
<dbReference type="InterPro" id="IPR010949">
    <property type="entry name" value="TonB_Hb/transfer/lactofer_rcpt"/>
</dbReference>
<evidence type="ECO:0000256" key="5">
    <source>
        <dbReference type="ARBA" id="ARBA00022692"/>
    </source>
</evidence>
<dbReference type="InterPro" id="IPR000531">
    <property type="entry name" value="Beta-barrel_TonB"/>
</dbReference>
<keyword evidence="10 11" id="KW-0998">Cell outer membrane</keyword>
<dbReference type="InterPro" id="IPR036942">
    <property type="entry name" value="Beta-barrel_TonB_sf"/>
</dbReference>
<comment type="caution">
    <text evidence="18">The sequence shown here is derived from an EMBL/GenBank/DDBJ whole genome shotgun (WGS) entry which is preliminary data.</text>
</comment>
<reference evidence="18 19" key="1">
    <citation type="submission" date="2019-03" db="EMBL/GenBank/DDBJ databases">
        <title>Genomic Encyclopedia of Type Strains, Phase IV (KMG-IV): sequencing the most valuable type-strain genomes for metagenomic binning, comparative biology and taxonomic classification.</title>
        <authorList>
            <person name="Goeker M."/>
        </authorList>
    </citation>
    <scope>NUCLEOTIDE SEQUENCE [LARGE SCALE GENOMIC DNA]</scope>
    <source>
        <strain evidence="18 19">DSM 22958</strain>
    </source>
</reference>
<sequence>MTQIYGAAGYLSRGASVAALMAAFMAPAIAQETGSRTAGGAAASAAPAAQPQKPRQGQAAVPDQASPAAETPAGAEIQLDMISVTATRQPTQLLDIPGTVNVISRETIDQHQINNNQELVRYQPGVSVDRQTTATDPWGNLGGFTIRGVGGNRVQMQIDGARIQERITDGNRNFTDMPTLKAVEIVRGPGSVLWGADALGGIVAFRTLDPDDLLGNRGKPWAGRVETSFDSFDNSFSKTAMFAAQFNPQWQGIVVVNQKTYNEGKLGRARADGGFWGCPRLADAIRCNELNPLSGTTWNMLSKLVFRPTADHEFKLTGEMFSSDATVFQMYDYGRQGAIAYNGEYNRNQDQTRYRIAFTHDWKVNAPFLDNVRWNVSYSPQKRALDSWRHQINASRQYVVTNDILDYQEDFLQGDVQLSSHFDLLGARHNLTYGFQGDYTTTDYFRQSTVYNRTRNTTTETRAGGFNFANSDTWRADLYIQDEIRMFGDRLIVTPGVRWANYNISPRPDSDYKIVQGREPRELDSSKIIPQIGAVFKLTENFSIYGRYAEGFKMPTAQQLFSSLPSVSSTIIPNPDLKPESVRSYEAGLRGKFEKGWFSVGAFKADYTDFIQSFYEIFPNTYTYRNLSSVKIWGIEASAEYQFNENWAVNGALSYQYGKQKYEAGDAYVPYDSVSPLNGALGVKWMKPEWGLEAELRSILAQGVSRASTDSIYRPGGYAVFDAYVNWKINDTFTIRAAMLNMFDRRYFKAPLWGNYALVPSTAVAIQNPLELQTAPGRTFRISAVANF</sequence>
<evidence type="ECO:0000256" key="13">
    <source>
        <dbReference type="RuleBase" id="RU003357"/>
    </source>
</evidence>
<keyword evidence="5 11" id="KW-0812">Transmembrane</keyword>
<dbReference type="Pfam" id="PF00593">
    <property type="entry name" value="TonB_dep_Rec_b-barrel"/>
    <property type="match status" value="1"/>
</dbReference>
<dbReference type="PANTHER" id="PTHR30069:SF29">
    <property type="entry name" value="HEMOGLOBIN AND HEMOGLOBIN-HAPTOGLOBIN-BINDING PROTEIN 1-RELATED"/>
    <property type="match status" value="1"/>
</dbReference>
<dbReference type="GO" id="GO:0044718">
    <property type="term" value="P:siderophore transmembrane transport"/>
    <property type="evidence" value="ECO:0007669"/>
    <property type="project" value="TreeGrafter"/>
</dbReference>
<dbReference type="PANTHER" id="PTHR30069">
    <property type="entry name" value="TONB-DEPENDENT OUTER MEMBRANE RECEPTOR"/>
    <property type="match status" value="1"/>
</dbReference>
<feature type="domain" description="TonB-dependent receptor plug" evidence="17">
    <location>
        <begin position="94"/>
        <end position="202"/>
    </location>
</feature>
<feature type="chain" id="PRO_5020903250" evidence="15">
    <location>
        <begin position="31"/>
        <end position="788"/>
    </location>
</feature>
<organism evidence="18 19">
    <name type="scientific">Camelimonas lactis</name>
    <dbReference type="NCBI Taxonomy" id="659006"/>
    <lineage>
        <taxon>Bacteria</taxon>
        <taxon>Pseudomonadati</taxon>
        <taxon>Pseudomonadota</taxon>
        <taxon>Alphaproteobacteria</taxon>
        <taxon>Hyphomicrobiales</taxon>
        <taxon>Chelatococcaceae</taxon>
        <taxon>Camelimonas</taxon>
    </lineage>
</organism>
<dbReference type="OrthoDB" id="9760333at2"/>
<protein>
    <submittedName>
        <fullName evidence="18">Hemoglobin/transferrin/lactoferrin receptor protein</fullName>
    </submittedName>
</protein>
<dbReference type="InterPro" id="IPR010917">
    <property type="entry name" value="TonB_rcpt_CS"/>
</dbReference>
<evidence type="ECO:0000256" key="8">
    <source>
        <dbReference type="ARBA" id="ARBA00023136"/>
    </source>
</evidence>
<feature type="region of interest" description="Disordered" evidence="14">
    <location>
        <begin position="40"/>
        <end position="72"/>
    </location>
</feature>
<evidence type="ECO:0000256" key="11">
    <source>
        <dbReference type="PROSITE-ProRule" id="PRU01360"/>
    </source>
</evidence>
<dbReference type="InterPro" id="IPR037066">
    <property type="entry name" value="Plug_dom_sf"/>
</dbReference>
<dbReference type="Pfam" id="PF07715">
    <property type="entry name" value="Plug"/>
    <property type="match status" value="1"/>
</dbReference>
<dbReference type="GO" id="GO:0009279">
    <property type="term" value="C:cell outer membrane"/>
    <property type="evidence" value="ECO:0007669"/>
    <property type="project" value="UniProtKB-SubCell"/>
</dbReference>
<evidence type="ECO:0000256" key="10">
    <source>
        <dbReference type="ARBA" id="ARBA00023237"/>
    </source>
</evidence>
<keyword evidence="4 11" id="KW-1134">Transmembrane beta strand</keyword>
<comment type="subcellular location">
    <subcellularLocation>
        <location evidence="1 11">Cell outer membrane</location>
        <topology evidence="1 11">Multi-pass membrane protein</topology>
    </subcellularLocation>
</comment>
<evidence type="ECO:0000256" key="12">
    <source>
        <dbReference type="PROSITE-ProRule" id="PRU10144"/>
    </source>
</evidence>
<evidence type="ECO:0000313" key="18">
    <source>
        <dbReference type="EMBL" id="TCO13068.1"/>
    </source>
</evidence>
<keyword evidence="8 11" id="KW-0472">Membrane</keyword>
<dbReference type="CDD" id="cd01347">
    <property type="entry name" value="ligand_gated_channel"/>
    <property type="match status" value="1"/>
</dbReference>
<dbReference type="AlphaFoldDB" id="A0A4V2RXD0"/>
<proteinExistence type="inferred from homology"/>
<evidence type="ECO:0000313" key="19">
    <source>
        <dbReference type="Proteomes" id="UP000294881"/>
    </source>
</evidence>
<evidence type="ECO:0000256" key="6">
    <source>
        <dbReference type="ARBA" id="ARBA00022729"/>
    </source>
</evidence>
<name>A0A4V2RXD0_9HYPH</name>
<evidence type="ECO:0000256" key="4">
    <source>
        <dbReference type="ARBA" id="ARBA00022452"/>
    </source>
</evidence>
<dbReference type="Gene3D" id="2.170.130.10">
    <property type="entry name" value="TonB-dependent receptor, plug domain"/>
    <property type="match status" value="1"/>
</dbReference>
<evidence type="ECO:0000256" key="2">
    <source>
        <dbReference type="ARBA" id="ARBA00009810"/>
    </source>
</evidence>
<keyword evidence="7 13" id="KW-0798">TonB box</keyword>
<gene>
    <name evidence="18" type="ORF">EV666_10795</name>
</gene>
<dbReference type="PROSITE" id="PS52016">
    <property type="entry name" value="TONB_DEPENDENT_REC_3"/>
    <property type="match status" value="1"/>
</dbReference>
<evidence type="ECO:0000259" key="17">
    <source>
        <dbReference type="Pfam" id="PF07715"/>
    </source>
</evidence>
<keyword evidence="3 11" id="KW-0813">Transport</keyword>
<evidence type="ECO:0000256" key="1">
    <source>
        <dbReference type="ARBA" id="ARBA00004571"/>
    </source>
</evidence>
<accession>A0A4V2RXD0</accession>
<evidence type="ECO:0000256" key="7">
    <source>
        <dbReference type="ARBA" id="ARBA00023077"/>
    </source>
</evidence>
<evidence type="ECO:0000256" key="3">
    <source>
        <dbReference type="ARBA" id="ARBA00022448"/>
    </source>
</evidence>
<dbReference type="InterPro" id="IPR039426">
    <property type="entry name" value="TonB-dep_rcpt-like"/>
</dbReference>
<keyword evidence="6 15" id="KW-0732">Signal</keyword>
<comment type="similarity">
    <text evidence="2 11 13">Belongs to the TonB-dependent receptor family.</text>
</comment>
<keyword evidence="9 18" id="KW-0675">Receptor</keyword>
<dbReference type="GO" id="GO:0015344">
    <property type="term" value="F:siderophore uptake transmembrane transporter activity"/>
    <property type="evidence" value="ECO:0007669"/>
    <property type="project" value="TreeGrafter"/>
</dbReference>
<dbReference type="RefSeq" id="WP_132006775.1">
    <property type="nucleotide sequence ID" value="NZ_JBHUNN010000001.1"/>
</dbReference>
<dbReference type="EMBL" id="SLWL01000007">
    <property type="protein sequence ID" value="TCO13068.1"/>
    <property type="molecule type" value="Genomic_DNA"/>
</dbReference>
<dbReference type="PROSITE" id="PS01156">
    <property type="entry name" value="TONB_DEPENDENT_REC_2"/>
    <property type="match status" value="1"/>
</dbReference>
<dbReference type="Proteomes" id="UP000294881">
    <property type="component" value="Unassembled WGS sequence"/>
</dbReference>
<dbReference type="NCBIfam" id="TIGR01786">
    <property type="entry name" value="TonB-hemlactrns"/>
    <property type="match status" value="1"/>
</dbReference>
<dbReference type="Gene3D" id="2.40.170.20">
    <property type="entry name" value="TonB-dependent receptor, beta-barrel domain"/>
    <property type="match status" value="1"/>
</dbReference>
<keyword evidence="19" id="KW-1185">Reference proteome</keyword>
<dbReference type="InterPro" id="IPR012910">
    <property type="entry name" value="Plug_dom"/>
</dbReference>
<evidence type="ECO:0000256" key="15">
    <source>
        <dbReference type="SAM" id="SignalP"/>
    </source>
</evidence>
<dbReference type="NCBIfam" id="TIGR01785">
    <property type="entry name" value="TonB-hemin"/>
    <property type="match status" value="1"/>
</dbReference>
<dbReference type="GO" id="GO:0015232">
    <property type="term" value="F:heme transmembrane transporter activity"/>
    <property type="evidence" value="ECO:0007669"/>
    <property type="project" value="InterPro"/>
</dbReference>
<evidence type="ECO:0000259" key="16">
    <source>
        <dbReference type="Pfam" id="PF00593"/>
    </source>
</evidence>
<dbReference type="InterPro" id="IPR011276">
    <property type="entry name" value="TonB_haem/Hb_rcpt"/>
</dbReference>
<feature type="signal peptide" evidence="15">
    <location>
        <begin position="1"/>
        <end position="30"/>
    </location>
</feature>
<feature type="compositionally biased region" description="Low complexity" evidence="14">
    <location>
        <begin position="40"/>
        <end position="60"/>
    </location>
</feature>
<dbReference type="SUPFAM" id="SSF56935">
    <property type="entry name" value="Porins"/>
    <property type="match status" value="1"/>
</dbReference>
<feature type="domain" description="TonB-dependent receptor-like beta-barrel" evidence="16">
    <location>
        <begin position="333"/>
        <end position="741"/>
    </location>
</feature>
<evidence type="ECO:0000256" key="9">
    <source>
        <dbReference type="ARBA" id="ARBA00023170"/>
    </source>
</evidence>